<dbReference type="InterPro" id="IPR029787">
    <property type="entry name" value="Nucleotide_cyclase"/>
</dbReference>
<gene>
    <name evidence="3" type="ORF">OF850_14060</name>
</gene>
<dbReference type="PROSITE" id="PS50883">
    <property type="entry name" value="EAL"/>
    <property type="match status" value="1"/>
</dbReference>
<proteinExistence type="predicted"/>
<dbReference type="Gene3D" id="3.30.450.40">
    <property type="match status" value="1"/>
</dbReference>
<organism evidence="3 4">
    <name type="scientific">Sabulicella glaciei</name>
    <dbReference type="NCBI Taxonomy" id="2984948"/>
    <lineage>
        <taxon>Bacteria</taxon>
        <taxon>Pseudomonadati</taxon>
        <taxon>Pseudomonadota</taxon>
        <taxon>Alphaproteobacteria</taxon>
        <taxon>Acetobacterales</taxon>
        <taxon>Acetobacteraceae</taxon>
        <taxon>Sabulicella</taxon>
    </lineage>
</organism>
<dbReference type="PANTHER" id="PTHR33121">
    <property type="entry name" value="CYCLIC DI-GMP PHOSPHODIESTERASE PDEF"/>
    <property type="match status" value="1"/>
</dbReference>
<dbReference type="Pfam" id="PF00563">
    <property type="entry name" value="EAL"/>
    <property type="match status" value="1"/>
</dbReference>
<feature type="domain" description="EAL" evidence="1">
    <location>
        <begin position="331"/>
        <end position="589"/>
    </location>
</feature>
<reference evidence="3 4" key="1">
    <citation type="submission" date="2022-10" db="EMBL/GenBank/DDBJ databases">
        <title>Roseococcus glaciei nov., sp. nov., isolated from glacier.</title>
        <authorList>
            <person name="Liu Q."/>
            <person name="Xin Y.-H."/>
        </authorList>
    </citation>
    <scope>NUCLEOTIDE SEQUENCE [LARGE SCALE GENOMIC DNA]</scope>
    <source>
        <strain evidence="3 4">MDT2-1-1</strain>
    </source>
</reference>
<dbReference type="SUPFAM" id="SSF55781">
    <property type="entry name" value="GAF domain-like"/>
    <property type="match status" value="1"/>
</dbReference>
<dbReference type="InterPro" id="IPR043128">
    <property type="entry name" value="Rev_trsase/Diguanyl_cyclase"/>
</dbReference>
<dbReference type="Gene3D" id="3.30.70.270">
    <property type="match status" value="1"/>
</dbReference>
<keyword evidence="4" id="KW-1185">Reference proteome</keyword>
<evidence type="ECO:0000259" key="1">
    <source>
        <dbReference type="PROSITE" id="PS50883"/>
    </source>
</evidence>
<dbReference type="Proteomes" id="UP001526430">
    <property type="component" value="Unassembled WGS sequence"/>
</dbReference>
<dbReference type="InterPro" id="IPR003018">
    <property type="entry name" value="GAF"/>
</dbReference>
<dbReference type="Pfam" id="PF01590">
    <property type="entry name" value="GAF"/>
    <property type="match status" value="1"/>
</dbReference>
<accession>A0ABT3NX59</accession>
<evidence type="ECO:0000313" key="4">
    <source>
        <dbReference type="Proteomes" id="UP001526430"/>
    </source>
</evidence>
<dbReference type="NCBIfam" id="TIGR00254">
    <property type="entry name" value="GGDEF"/>
    <property type="match status" value="1"/>
</dbReference>
<dbReference type="Pfam" id="PF00990">
    <property type="entry name" value="GGDEF"/>
    <property type="match status" value="1"/>
</dbReference>
<comment type="caution">
    <text evidence="3">The sequence shown here is derived from an EMBL/GenBank/DDBJ whole genome shotgun (WGS) entry which is preliminary data.</text>
</comment>
<dbReference type="SMART" id="SM00267">
    <property type="entry name" value="GGDEF"/>
    <property type="match status" value="1"/>
</dbReference>
<evidence type="ECO:0000313" key="3">
    <source>
        <dbReference type="EMBL" id="MCW8086756.1"/>
    </source>
</evidence>
<dbReference type="CDD" id="cd01948">
    <property type="entry name" value="EAL"/>
    <property type="match status" value="1"/>
</dbReference>
<dbReference type="SMART" id="SM00065">
    <property type="entry name" value="GAF"/>
    <property type="match status" value="1"/>
</dbReference>
<dbReference type="Gene3D" id="3.20.20.450">
    <property type="entry name" value="EAL domain"/>
    <property type="match status" value="1"/>
</dbReference>
<dbReference type="InterPro" id="IPR000160">
    <property type="entry name" value="GGDEF_dom"/>
</dbReference>
<dbReference type="PROSITE" id="PS50887">
    <property type="entry name" value="GGDEF"/>
    <property type="match status" value="1"/>
</dbReference>
<dbReference type="InterPro" id="IPR035919">
    <property type="entry name" value="EAL_sf"/>
</dbReference>
<dbReference type="EMBL" id="JAPFQI010000011">
    <property type="protein sequence ID" value="MCW8086756.1"/>
    <property type="molecule type" value="Genomic_DNA"/>
</dbReference>
<name>A0ABT3NX59_9PROT</name>
<dbReference type="SUPFAM" id="SSF55073">
    <property type="entry name" value="Nucleotide cyclase"/>
    <property type="match status" value="1"/>
</dbReference>
<dbReference type="SUPFAM" id="SSF141868">
    <property type="entry name" value="EAL domain-like"/>
    <property type="match status" value="1"/>
</dbReference>
<dbReference type="InterPro" id="IPR001633">
    <property type="entry name" value="EAL_dom"/>
</dbReference>
<dbReference type="InterPro" id="IPR050706">
    <property type="entry name" value="Cyclic-di-GMP_PDE-like"/>
</dbReference>
<dbReference type="CDD" id="cd01949">
    <property type="entry name" value="GGDEF"/>
    <property type="match status" value="1"/>
</dbReference>
<evidence type="ECO:0000259" key="2">
    <source>
        <dbReference type="PROSITE" id="PS50887"/>
    </source>
</evidence>
<dbReference type="SMART" id="SM00052">
    <property type="entry name" value="EAL"/>
    <property type="match status" value="1"/>
</dbReference>
<dbReference type="InterPro" id="IPR029016">
    <property type="entry name" value="GAF-like_dom_sf"/>
</dbReference>
<sequence length="601" mass="63990">MPNDEAQRLAALRSYDILDTAGEQAFDDLVALAAELTGAPIALVSLIDADRAFFKARHGFAASEAPRDLAFCSHAILDPKQPLAVSDLREDARFRDNPLVTDDPSIRSYLGVPLVGPEGHALGTFCILDHHPRPMDETTVRLVRRLAQAAQANLELRRAMRRLGTSSVTDALTGLPNRAAAMTELESLLAGGGPLAVIAMDLDHFKEANDAHGHAAGDALLRAAAQRIRSAVRAGDLVARLGGDEFLALLPGVGDWDTAQSIAEGICATVSRPVLHDGRNLRLGVSAGVALAPEDGTEAGRLARLADEALIRSKRRRRGSVGRTEPEDAARMAREATLLLAFAEGLPEGLGCAMQPVIGLRDGEVRGLEILARWTHPELGEVPPGEIFAVAGRLDRAEAVSRRVREIGFATYAALRRQDLAPGRIGVNLSAGELARADVVETLESQVEQAGISLSCLTVEIMEDAVLDRIAHATVSRLAALRGKGARIVLDDFGTGTSGLAQLLRIPLDALKVDGSFVRRLGTDPRAEKVVTGMVRLAQAMGLDAIAEGVEDEAEARTLARLGCDAVQGHFFAPPLEPAALTAWLRVRREGRDKVVALRGA</sequence>
<feature type="domain" description="GGDEF" evidence="2">
    <location>
        <begin position="193"/>
        <end position="326"/>
    </location>
</feature>
<dbReference type="PANTHER" id="PTHR33121:SF79">
    <property type="entry name" value="CYCLIC DI-GMP PHOSPHODIESTERASE PDED-RELATED"/>
    <property type="match status" value="1"/>
</dbReference>
<protein>
    <submittedName>
        <fullName evidence="3">EAL domain-containing protein</fullName>
    </submittedName>
</protein>